<sequence>MSTLTILYIILAGIIALLLALFLYYYRPDSRQKLNILFIFLRFITIFSILLLIINPKFEHINFYSEKPKLIVAVDNSASIKNLNQDKNALNFVSTIYNSAEINKKFNVDYYTFGNSLKVSDSINFSENETNFDDVFNQLSQVYKNDIAPMLLITDGNQTIGNDYQYNATKYGQPIYPVILGDTTTYTDLSIQQLNVNKYAFLKNEFPVECIVAYNGDDNISTNFQVHSGKSLLYSQTINFTKSNNSKIINITLPANAVGVFSYKATIAPQENEKNKVNNTKSFAIEVIDQKTNIAIVSDFSHPDLGVFKKSIESNEQHTASILKPAEALGQTNDFQLFILYQPNNTFRKLLALLDTERKNKFIVIGPKTDLNFLNSVSQNYKHEITNQKEDYLVSLNTNYASFLVDDINFESFPPLQSNFGSISFSIPFETIIFKKLRNLVTDQPLLATFEFNGRREALLLGENIWQWRAQSFLNSESFEAFDDFFGKIIQYLSSNNKKSRLNLEYESFYNGTNGVNFKAEYFDKNFEFDARASLVIEVKDSILKEEKIFPFILKNNVYQVDMSSLPPSDYYFTVSNSKENISKSGNFKILEYNVEQQFLNANVTKLEQIATNSSGTPYFIANTSSVLKDLLNDNRYQSILKENKNTIPLIDWKYLLFLIAISLTIEWFLRKYNGLI</sequence>
<keyword evidence="1" id="KW-0472">Membrane</keyword>
<evidence type="ECO:0000313" key="2">
    <source>
        <dbReference type="EMBL" id="MFH6769289.1"/>
    </source>
</evidence>
<dbReference type="InterPro" id="IPR036465">
    <property type="entry name" value="vWFA_dom_sf"/>
</dbReference>
<feature type="transmembrane region" description="Helical" evidence="1">
    <location>
        <begin position="6"/>
        <end position="24"/>
    </location>
</feature>
<evidence type="ECO:0000256" key="1">
    <source>
        <dbReference type="SAM" id="Phobius"/>
    </source>
</evidence>
<accession>A0ABW7MRM1</accession>
<keyword evidence="3" id="KW-1185">Reference proteome</keyword>
<dbReference type="SUPFAM" id="SSF53300">
    <property type="entry name" value="vWA-like"/>
    <property type="match status" value="1"/>
</dbReference>
<evidence type="ECO:0000313" key="3">
    <source>
        <dbReference type="Proteomes" id="UP001610104"/>
    </source>
</evidence>
<protein>
    <submittedName>
        <fullName evidence="2">VWA domain-containing protein</fullName>
    </submittedName>
</protein>
<dbReference type="PANTHER" id="PTHR37947:SF1">
    <property type="entry name" value="BLL2462 PROTEIN"/>
    <property type="match status" value="1"/>
</dbReference>
<dbReference type="Proteomes" id="UP001610104">
    <property type="component" value="Unassembled WGS sequence"/>
</dbReference>
<dbReference type="PANTHER" id="PTHR37947">
    <property type="entry name" value="BLL2462 PROTEIN"/>
    <property type="match status" value="1"/>
</dbReference>
<gene>
    <name evidence="2" type="ORF">V8G56_11115</name>
</gene>
<dbReference type="EMBL" id="JBAWKC010000003">
    <property type="protein sequence ID" value="MFH6769289.1"/>
    <property type="molecule type" value="Genomic_DNA"/>
</dbReference>
<name>A0ABW7MRM1_9FLAO</name>
<keyword evidence="1" id="KW-1133">Transmembrane helix</keyword>
<feature type="transmembrane region" description="Helical" evidence="1">
    <location>
        <begin position="36"/>
        <end position="54"/>
    </location>
</feature>
<proteinExistence type="predicted"/>
<reference evidence="2 3" key="1">
    <citation type="submission" date="2024-02" db="EMBL/GenBank/DDBJ databases">
        <title>A Gaetbulibacter species isolated from tidal flats and genomic insights of their niches.</title>
        <authorList>
            <person name="Ye Y."/>
        </authorList>
    </citation>
    <scope>NUCLEOTIDE SEQUENCE [LARGE SCALE GENOMIC DNA]</scope>
    <source>
        <strain evidence="2 3">KEM-8</strain>
    </source>
</reference>
<comment type="caution">
    <text evidence="2">The sequence shown here is derived from an EMBL/GenBank/DDBJ whole genome shotgun (WGS) entry which is preliminary data.</text>
</comment>
<keyword evidence="1" id="KW-0812">Transmembrane</keyword>
<organism evidence="2 3">
    <name type="scientific">Gaetbulibacter aquiaggeris</name>
    <dbReference type="NCBI Taxonomy" id="1735373"/>
    <lineage>
        <taxon>Bacteria</taxon>
        <taxon>Pseudomonadati</taxon>
        <taxon>Bacteroidota</taxon>
        <taxon>Flavobacteriia</taxon>
        <taxon>Flavobacteriales</taxon>
        <taxon>Flavobacteriaceae</taxon>
        <taxon>Gaetbulibacter</taxon>
    </lineage>
</organism>
<dbReference type="RefSeq" id="WP_395438527.1">
    <property type="nucleotide sequence ID" value="NZ_JBAWKC010000003.1"/>
</dbReference>